<dbReference type="InterPro" id="IPR002369">
    <property type="entry name" value="Integrin_bsu_VWA"/>
</dbReference>
<feature type="disulfide bond" evidence="14">
    <location>
        <begin position="252"/>
        <end position="293"/>
    </location>
</feature>
<proteinExistence type="evidence at transcript level"/>
<accession>A0AA51NDV9</accession>
<feature type="disulfide bond" evidence="14">
    <location>
        <begin position="201"/>
        <end position="204"/>
    </location>
</feature>
<sequence length="782" mass="87215">MRRRGMVAAVVLGVVIAAVCEEQQSQGQECRAQRTCDKCIQSQGCSWCINPQSGDHCQLAANFNASLCNPSDIRNPHNTVTLVQNEELTGTIQKKRKEWDKNAEIYQLKPQRVKLQLRKGMPQKLDIKYRRALDYPVDLYYLMDLSNSMKDDKEHLANAGAILAETMRNLTTQFTLGFGSFVDKVMMPFTNTTQLHNSPPCAGCAPPYSFRNDMKLSQDHAAFTEQVSNAQISGNLDHPEGGFDALMQAMVCTDQIGWRDKVRHILVFSTDAKFHHAGDGRLAGVVEPNDEKCHLNEKNEYTAFDKYDYPSIAQINKVAEEKNINIIFAVLQNERLYRELQKQIKTSSFGLLEEGSANVVDLIKDQYNSISSSVSLTDNSTSAITIKYSSSCKGSEVRETRDCDGISEDDEVTFNLEITANTCSDGEQSIVEVKTLEANVILEIELLCTCDCPHDVSSLPCKNGGSMICGVCECPSGFYGEECQCASGSVSQDISENQDQTSKCMASEKDTRPCSGRGACKCGVCNCFKPEEVSGTYCQCNRRKCMSSNKLECSGHGTCDCNECRCNEGYSGVHCHCNDQDCIPTGSEEVCSGHGKCDCGRCICDQQKNVTYTGRFCEDCLSCGGGKCKKFRDCVQCFHFGIGPLKDNCEQCEFSTAVENLDDYMYENSRLCTFEDEDGCYLNFTYRYLEATNKDEVHVQAERKCREKPPIAAIVFALIGTIVGIGVLSLILWKIFTTIHDKREYAKFLEETKRPQFSAEQNPLFIDPNTTTQNPMFEGQKH</sequence>
<dbReference type="PROSITE" id="PS52047">
    <property type="entry name" value="I_EGF_2"/>
    <property type="match status" value="1"/>
</dbReference>
<dbReference type="InterPro" id="IPR057243">
    <property type="entry name" value="Integrin_I-EGF_CS"/>
</dbReference>
<feature type="disulfide bond" evidence="14">
    <location>
        <begin position="597"/>
        <end position="602"/>
    </location>
</feature>
<name>A0AA51NDV9_SCYSE</name>
<keyword evidence="3" id="KW-1003">Cell membrane</keyword>
<dbReference type="PRINTS" id="PR01186">
    <property type="entry name" value="INTEGRINB"/>
</dbReference>
<dbReference type="GO" id="GO:0008305">
    <property type="term" value="C:integrin complex"/>
    <property type="evidence" value="ECO:0007669"/>
    <property type="project" value="TreeGrafter"/>
</dbReference>
<organism evidence="22">
    <name type="scientific">Scylla serrata</name>
    <name type="common">Mud crab</name>
    <dbReference type="NCBI Taxonomy" id="6761"/>
    <lineage>
        <taxon>Eukaryota</taxon>
        <taxon>Metazoa</taxon>
        <taxon>Ecdysozoa</taxon>
        <taxon>Arthropoda</taxon>
        <taxon>Crustacea</taxon>
        <taxon>Multicrustacea</taxon>
        <taxon>Malacostraca</taxon>
        <taxon>Eumalacostraca</taxon>
        <taxon>Eucarida</taxon>
        <taxon>Decapoda</taxon>
        <taxon>Pleocyemata</taxon>
        <taxon>Brachyura</taxon>
        <taxon>Eubrachyura</taxon>
        <taxon>Portunoidea</taxon>
        <taxon>Portunidae</taxon>
        <taxon>Portuninae</taxon>
        <taxon>Scylla</taxon>
    </lineage>
</organism>
<feature type="disulfide bond" evidence="14">
    <location>
        <begin position="561"/>
        <end position="591"/>
    </location>
</feature>
<feature type="disulfide bond" evidence="14">
    <location>
        <begin position="527"/>
        <end position="538"/>
    </location>
</feature>
<dbReference type="InterPro" id="IPR036349">
    <property type="entry name" value="Integrin_bsu_tail_dom_sf"/>
</dbReference>
<feature type="disulfide bond" evidence="14">
    <location>
        <begin position="423"/>
        <end position="672"/>
    </location>
</feature>
<evidence type="ECO:0000256" key="10">
    <source>
        <dbReference type="ARBA" id="ARBA00023037"/>
    </source>
</evidence>
<evidence type="ECO:0000256" key="13">
    <source>
        <dbReference type="ARBA" id="ARBA00023180"/>
    </source>
</evidence>
<evidence type="ECO:0000256" key="12">
    <source>
        <dbReference type="ARBA" id="ARBA00023157"/>
    </source>
</evidence>
<feature type="disulfide bond" evidence="14">
    <location>
        <begin position="559"/>
        <end position="564"/>
    </location>
</feature>
<dbReference type="Pfam" id="PF00362">
    <property type="entry name" value="Integrin_beta"/>
    <property type="match status" value="1"/>
</dbReference>
<dbReference type="SMART" id="SM00187">
    <property type="entry name" value="INB"/>
    <property type="match status" value="1"/>
</dbReference>
<dbReference type="Pfam" id="PF07974">
    <property type="entry name" value="EGF_2"/>
    <property type="match status" value="1"/>
</dbReference>
<keyword evidence="6 18" id="KW-0732">Signal</keyword>
<feature type="disulfide bond" evidence="14">
    <location>
        <begin position="634"/>
        <end position="705"/>
    </location>
</feature>
<keyword evidence="9 17" id="KW-1133">Transmembrane helix</keyword>
<dbReference type="Gene3D" id="2.10.25.10">
    <property type="entry name" value="Laminin"/>
    <property type="match status" value="3"/>
</dbReference>
<dbReference type="PROSITE" id="PS00243">
    <property type="entry name" value="I_EGF_1"/>
    <property type="match status" value="1"/>
</dbReference>
<dbReference type="EMBL" id="OR360538">
    <property type="protein sequence ID" value="WMO87903.1"/>
    <property type="molecule type" value="mRNA"/>
</dbReference>
<feature type="disulfide bond" evidence="14">
    <location>
        <begin position="566"/>
        <end position="575"/>
    </location>
</feature>
<dbReference type="InterPro" id="IPR015812">
    <property type="entry name" value="Integrin_bsu"/>
</dbReference>
<evidence type="ECO:0000313" key="22">
    <source>
        <dbReference type="EMBL" id="WMO87903.1"/>
    </source>
</evidence>
<evidence type="ECO:0000256" key="1">
    <source>
        <dbReference type="ARBA" id="ARBA00004251"/>
    </source>
</evidence>
<feature type="disulfide bond" evidence="14">
    <location>
        <begin position="628"/>
        <end position="637"/>
    </location>
</feature>
<evidence type="ECO:0000256" key="11">
    <source>
        <dbReference type="ARBA" id="ARBA00023136"/>
    </source>
</evidence>
<dbReference type="Gene3D" id="4.10.1240.30">
    <property type="match status" value="1"/>
</dbReference>
<keyword evidence="7" id="KW-0677">Repeat</keyword>
<dbReference type="Gene3D" id="1.20.5.100">
    <property type="entry name" value="Cytochrome c1, transmembrane anchor, C-terminal"/>
    <property type="match status" value="1"/>
</dbReference>
<dbReference type="InterPro" id="IPR014836">
    <property type="entry name" value="Integrin_bsu_cyt_dom"/>
</dbReference>
<evidence type="ECO:0000256" key="9">
    <source>
        <dbReference type="ARBA" id="ARBA00022989"/>
    </source>
</evidence>
<dbReference type="Gene3D" id="3.40.50.410">
    <property type="entry name" value="von Willebrand factor, type A domain"/>
    <property type="match status" value="1"/>
</dbReference>
<feature type="disulfide bond" evidence="14">
    <location>
        <begin position="448"/>
        <end position="452"/>
    </location>
</feature>
<evidence type="ECO:0000259" key="20">
    <source>
        <dbReference type="SMART" id="SM01241"/>
    </source>
</evidence>
<feature type="signal peptide" evidence="18">
    <location>
        <begin position="1"/>
        <end position="27"/>
    </location>
</feature>
<feature type="domain" description="Integrin beta subunit cytoplasmic" evidence="20">
    <location>
        <begin position="734"/>
        <end position="780"/>
    </location>
</feature>
<feature type="disulfide bond" evidence="14">
    <location>
        <begin position="474"/>
        <end position="483"/>
    </location>
</feature>
<dbReference type="GO" id="GO:0007229">
    <property type="term" value="P:integrin-mediated signaling pathway"/>
    <property type="evidence" value="ECO:0007669"/>
    <property type="project" value="UniProtKB-KW"/>
</dbReference>
<evidence type="ECO:0000256" key="15">
    <source>
        <dbReference type="RuleBase" id="RU000633"/>
    </source>
</evidence>
<evidence type="ECO:0000256" key="3">
    <source>
        <dbReference type="ARBA" id="ARBA00022475"/>
    </source>
</evidence>
<dbReference type="FunFam" id="3.40.50.410:FF:000002">
    <property type="entry name" value="Integrin beta"/>
    <property type="match status" value="1"/>
</dbReference>
<dbReference type="Pfam" id="PF23105">
    <property type="entry name" value="EGF_integrin"/>
    <property type="match status" value="2"/>
</dbReference>
<evidence type="ECO:0000256" key="5">
    <source>
        <dbReference type="ARBA" id="ARBA00022692"/>
    </source>
</evidence>
<dbReference type="Gene3D" id="2.60.40.1510">
    <property type="entry name" value="ntegrin, alpha v. Chain A, domain 3"/>
    <property type="match status" value="1"/>
</dbReference>
<feature type="chain" id="PRO_5041225122" description="Integrin beta" evidence="18">
    <location>
        <begin position="28"/>
        <end position="782"/>
    </location>
</feature>
<feature type="disulfide bond" evidence="14">
    <location>
        <begin position="520"/>
        <end position="525"/>
    </location>
</feature>
<dbReference type="InterPro" id="IPR032695">
    <property type="entry name" value="Integrin_dom_sf"/>
</dbReference>
<feature type="transmembrane region" description="Helical" evidence="17">
    <location>
        <begin position="711"/>
        <end position="733"/>
    </location>
</feature>
<comment type="similarity">
    <text evidence="2 15">Belongs to the integrin beta chain family.</text>
</comment>
<keyword evidence="10 15" id="KW-0401">Integrin</keyword>
<evidence type="ECO:0000256" key="2">
    <source>
        <dbReference type="ARBA" id="ARBA00007449"/>
    </source>
</evidence>
<dbReference type="GO" id="GO:0009986">
    <property type="term" value="C:cell surface"/>
    <property type="evidence" value="ECO:0007669"/>
    <property type="project" value="TreeGrafter"/>
</dbReference>
<dbReference type="SMART" id="SM01242">
    <property type="entry name" value="Integrin_B_tail"/>
    <property type="match status" value="1"/>
</dbReference>
<keyword evidence="11 17" id="KW-0472">Membrane</keyword>
<evidence type="ECO:0000256" key="6">
    <source>
        <dbReference type="ARBA" id="ARBA00022729"/>
    </source>
</evidence>
<dbReference type="AlphaFoldDB" id="A0AA51NDV9"/>
<dbReference type="FunFam" id="2.10.25.10:FF:000036">
    <property type="entry name" value="Integrin beta"/>
    <property type="match status" value="1"/>
</dbReference>
<evidence type="ECO:0000256" key="17">
    <source>
        <dbReference type="SAM" id="Phobius"/>
    </source>
</evidence>
<dbReference type="InterPro" id="IPR013111">
    <property type="entry name" value="EGF_extracell"/>
</dbReference>
<feature type="disulfide bond" evidence="14">
    <location>
        <begin position="522"/>
        <end position="553"/>
    </location>
</feature>
<dbReference type="SUPFAM" id="SSF69179">
    <property type="entry name" value="Integrin domains"/>
    <property type="match status" value="1"/>
</dbReference>
<dbReference type="GO" id="GO:0005925">
    <property type="term" value="C:focal adhesion"/>
    <property type="evidence" value="ECO:0007669"/>
    <property type="project" value="TreeGrafter"/>
</dbReference>
<feature type="disulfide bond" evidence="14">
    <location>
        <begin position="485"/>
        <end position="504"/>
    </location>
</feature>
<keyword evidence="5 15" id="KW-0812">Transmembrane</keyword>
<evidence type="ECO:0000256" key="8">
    <source>
        <dbReference type="ARBA" id="ARBA00022889"/>
    </source>
</evidence>
<dbReference type="GO" id="GO:0007157">
    <property type="term" value="P:heterophilic cell-cell adhesion via plasma membrane cell adhesion molecules"/>
    <property type="evidence" value="ECO:0007669"/>
    <property type="project" value="UniProtKB-ARBA"/>
</dbReference>
<evidence type="ECO:0000256" key="4">
    <source>
        <dbReference type="ARBA" id="ARBA00022536"/>
    </source>
</evidence>
<dbReference type="SUPFAM" id="SSF69687">
    <property type="entry name" value="Integrin beta tail domain"/>
    <property type="match status" value="1"/>
</dbReference>
<feature type="region of interest" description="Disordered" evidence="16">
    <location>
        <begin position="762"/>
        <end position="782"/>
    </location>
</feature>
<keyword evidence="8 15" id="KW-0130">Cell adhesion</keyword>
<reference evidence="22" key="1">
    <citation type="submission" date="2023-07" db="EMBL/GenBank/DDBJ databases">
        <title>Molecular cloning and characterization of beta-integrin gene of Giant mud crab, Scylla serrata.</title>
        <authorList>
            <person name="Subramanian T."/>
            <person name="Kooloth Valappil R."/>
            <person name="Bedekar M.K."/>
            <person name="Kezhedath J."/>
            <person name="Tripathi G."/>
        </authorList>
    </citation>
    <scope>NUCLEOTIDE SEQUENCE</scope>
</reference>
<dbReference type="PANTHER" id="PTHR10082">
    <property type="entry name" value="INTEGRIN BETA SUBUNIT"/>
    <property type="match status" value="1"/>
</dbReference>
<dbReference type="GO" id="GO:0007160">
    <property type="term" value="P:cell-matrix adhesion"/>
    <property type="evidence" value="ECO:0007669"/>
    <property type="project" value="TreeGrafter"/>
</dbReference>
<comment type="subcellular location">
    <subcellularLocation>
        <location evidence="1 15">Cell membrane</location>
        <topology evidence="1 15">Single-pass type I membrane protein</topology>
    </subcellularLocation>
</comment>
<dbReference type="PANTHER" id="PTHR10082:SF60">
    <property type="entry name" value="INTEGRIN BETA-PS"/>
    <property type="match status" value="1"/>
</dbReference>
<dbReference type="SUPFAM" id="SSF103575">
    <property type="entry name" value="Plexin repeat"/>
    <property type="match status" value="1"/>
</dbReference>
<keyword evidence="4" id="KW-0245">EGF-like domain</keyword>
<feature type="disulfide bond" evidence="14">
    <location>
        <begin position="599"/>
        <end position="649"/>
    </location>
</feature>
<feature type="disulfide bond" evidence="14">
    <location>
        <begin position="604"/>
        <end position="617"/>
    </location>
</feature>
<dbReference type="GO" id="GO:0016477">
    <property type="term" value="P:cell migration"/>
    <property type="evidence" value="ECO:0007669"/>
    <property type="project" value="TreeGrafter"/>
</dbReference>
<evidence type="ECO:0000256" key="18">
    <source>
        <dbReference type="SAM" id="SignalP"/>
    </source>
</evidence>
<feature type="disulfide bond" evidence="14">
    <location>
        <begin position="469"/>
        <end position="514"/>
    </location>
</feature>
<feature type="disulfide bond" evidence="14">
    <location>
        <begin position="39"/>
        <end position="68"/>
    </location>
</feature>
<dbReference type="PIRSF" id="PIRSF002512">
    <property type="entry name" value="Integrin_B"/>
    <property type="match status" value="1"/>
</dbReference>
<dbReference type="InterPro" id="IPR036465">
    <property type="entry name" value="vWFA_dom_sf"/>
</dbReference>
<feature type="disulfide bond" evidence="14">
    <location>
        <begin position="540"/>
        <end position="545"/>
    </location>
</feature>
<keyword evidence="13" id="KW-0325">Glycoprotein</keyword>
<dbReference type="InterPro" id="IPR057073">
    <property type="entry name" value="EGF_integrin_2"/>
</dbReference>
<feature type="disulfide bond" evidence="14">
    <location>
        <begin position="392"/>
        <end position="403"/>
    </location>
</feature>
<evidence type="ECO:0000256" key="14">
    <source>
        <dbReference type="PIRSR" id="PIRSR002512-1"/>
    </source>
</evidence>
<dbReference type="InterPro" id="IPR012896">
    <property type="entry name" value="Integrin_bsu_tail"/>
</dbReference>
<keyword evidence="12 14" id="KW-1015">Disulfide bond</keyword>
<dbReference type="GO" id="GO:0005178">
    <property type="term" value="F:integrin binding"/>
    <property type="evidence" value="ECO:0007669"/>
    <property type="project" value="TreeGrafter"/>
</dbReference>
<dbReference type="Pfam" id="PF07965">
    <property type="entry name" value="Integrin_B_tail"/>
    <property type="match status" value="1"/>
</dbReference>
<evidence type="ECO:0000259" key="19">
    <source>
        <dbReference type="SMART" id="SM00187"/>
    </source>
</evidence>
<protein>
    <recommendedName>
        <fullName evidence="15">Integrin beta</fullName>
    </recommendedName>
</protein>
<feature type="disulfide bond" evidence="14">
    <location>
        <begin position="36"/>
        <end position="45"/>
    </location>
</feature>
<dbReference type="GO" id="GO:0033627">
    <property type="term" value="P:cell adhesion mediated by integrin"/>
    <property type="evidence" value="ECO:0007669"/>
    <property type="project" value="TreeGrafter"/>
</dbReference>
<evidence type="ECO:0000259" key="21">
    <source>
        <dbReference type="SMART" id="SM01242"/>
    </source>
</evidence>
<dbReference type="Pfam" id="PF08725">
    <property type="entry name" value="Integrin_b_cyt"/>
    <property type="match status" value="1"/>
</dbReference>
<feature type="domain" description="Integrin beta subunit tail" evidence="21">
    <location>
        <begin position="628"/>
        <end position="710"/>
    </location>
</feature>
<evidence type="ECO:0000256" key="16">
    <source>
        <dbReference type="SAM" id="MobiDB-lite"/>
    </source>
</evidence>
<evidence type="ECO:0000256" key="7">
    <source>
        <dbReference type="ARBA" id="ARBA00022737"/>
    </source>
</evidence>
<dbReference type="SMART" id="SM01241">
    <property type="entry name" value="Integrin_b_cyt"/>
    <property type="match status" value="1"/>
</dbReference>
<dbReference type="SUPFAM" id="SSF53300">
    <property type="entry name" value="vWA-like"/>
    <property type="match status" value="1"/>
</dbReference>
<feature type="domain" description="Integrin beta subunit VWA" evidence="19">
    <location>
        <begin position="35"/>
        <end position="450"/>
    </location>
</feature>
<feature type="disulfide bond" evidence="14">
    <location>
        <begin position="48"/>
        <end position="57"/>
    </location>
</feature>